<proteinExistence type="predicted"/>
<dbReference type="RefSeq" id="WP_111266034.1">
    <property type="nucleotide sequence ID" value="NZ_CP029843.1"/>
</dbReference>
<sequence>MSPEITAGLFGIIGVLVGGLVAWWLQKDRSSTDFRIALEAIKTEHMAETTARHFLSHQGYTDRSFELLSERLGGFEEDELRRILVRAGAIRYIRKDGSEFWRLLSREPEAIARARARSESSEPFDDDI</sequence>
<protein>
    <submittedName>
        <fullName evidence="2">Uncharacterized protein</fullName>
    </submittedName>
</protein>
<accession>A0A2U9T6Q2</accession>
<dbReference type="EMBL" id="CP029843">
    <property type="protein sequence ID" value="AWV06907.1"/>
    <property type="molecule type" value="Genomic_DNA"/>
</dbReference>
<keyword evidence="1" id="KW-0472">Membrane</keyword>
<gene>
    <name evidence="2" type="ORF">C9I47_1192</name>
</gene>
<dbReference type="AlphaFoldDB" id="A0A2U9T6Q2"/>
<evidence type="ECO:0000256" key="1">
    <source>
        <dbReference type="SAM" id="Phobius"/>
    </source>
</evidence>
<name>A0A2U9T6Q2_9GAMM</name>
<reference evidence="2 3" key="1">
    <citation type="submission" date="2018-05" db="EMBL/GenBank/DDBJ databases">
        <title>The complete genome of Lysobacter maris HZ9B, a marine bacterium antagonistic against terrestrial plant pathogens.</title>
        <authorList>
            <person name="Zhang X.-Q."/>
        </authorList>
    </citation>
    <scope>NUCLEOTIDE SEQUENCE [LARGE SCALE GENOMIC DNA]</scope>
    <source>
        <strain evidence="2 3">HZ9B</strain>
    </source>
</reference>
<feature type="transmembrane region" description="Helical" evidence="1">
    <location>
        <begin position="6"/>
        <end position="25"/>
    </location>
</feature>
<keyword evidence="1" id="KW-1133">Transmembrane helix</keyword>
<organism evidence="2 3">
    <name type="scientific">Marilutibacter maris</name>
    <dbReference type="NCBI Taxonomy" id="1605891"/>
    <lineage>
        <taxon>Bacteria</taxon>
        <taxon>Pseudomonadati</taxon>
        <taxon>Pseudomonadota</taxon>
        <taxon>Gammaproteobacteria</taxon>
        <taxon>Lysobacterales</taxon>
        <taxon>Lysobacteraceae</taxon>
        <taxon>Marilutibacter</taxon>
    </lineage>
</organism>
<evidence type="ECO:0000313" key="2">
    <source>
        <dbReference type="EMBL" id="AWV06907.1"/>
    </source>
</evidence>
<dbReference type="KEGG" id="lmb:C9I47_1192"/>
<dbReference type="OrthoDB" id="5197177at2"/>
<keyword evidence="3" id="KW-1185">Reference proteome</keyword>
<evidence type="ECO:0000313" key="3">
    <source>
        <dbReference type="Proteomes" id="UP000249447"/>
    </source>
</evidence>
<dbReference type="Proteomes" id="UP000249447">
    <property type="component" value="Chromosome"/>
</dbReference>
<keyword evidence="1" id="KW-0812">Transmembrane</keyword>